<dbReference type="PROSITE" id="PS50977">
    <property type="entry name" value="HTH_TETR_2"/>
    <property type="match status" value="1"/>
</dbReference>
<organism evidence="4 5">
    <name type="scientific">Ammoniphilus resinae</name>
    <dbReference type="NCBI Taxonomy" id="861532"/>
    <lineage>
        <taxon>Bacteria</taxon>
        <taxon>Bacillati</taxon>
        <taxon>Bacillota</taxon>
        <taxon>Bacilli</taxon>
        <taxon>Bacillales</taxon>
        <taxon>Paenibacillaceae</taxon>
        <taxon>Aneurinibacillus group</taxon>
        <taxon>Ammoniphilus</taxon>
    </lineage>
</organism>
<dbReference type="EMBL" id="JAGGKT010000001">
    <property type="protein sequence ID" value="MBP1930354.1"/>
    <property type="molecule type" value="Genomic_DNA"/>
</dbReference>
<protein>
    <submittedName>
        <fullName evidence="4">TetR/AcrR family fatty acid metabolism transcriptional regulator</fullName>
    </submittedName>
</protein>
<feature type="domain" description="HTH tetR-type" evidence="3">
    <location>
        <begin position="6"/>
        <end position="66"/>
    </location>
</feature>
<reference evidence="4 5" key="1">
    <citation type="submission" date="2021-03" db="EMBL/GenBank/DDBJ databases">
        <title>Genomic Encyclopedia of Type Strains, Phase IV (KMG-IV): sequencing the most valuable type-strain genomes for metagenomic binning, comparative biology and taxonomic classification.</title>
        <authorList>
            <person name="Goeker M."/>
        </authorList>
    </citation>
    <scope>NUCLEOTIDE SEQUENCE [LARGE SCALE GENOMIC DNA]</scope>
    <source>
        <strain evidence="4 5">DSM 24738</strain>
    </source>
</reference>
<dbReference type="PRINTS" id="PR00455">
    <property type="entry name" value="HTHTETR"/>
</dbReference>
<dbReference type="InterPro" id="IPR050109">
    <property type="entry name" value="HTH-type_TetR-like_transc_reg"/>
</dbReference>
<dbReference type="SUPFAM" id="SSF48498">
    <property type="entry name" value="Tetracyclin repressor-like, C-terminal domain"/>
    <property type="match status" value="1"/>
</dbReference>
<dbReference type="Gene3D" id="1.10.357.10">
    <property type="entry name" value="Tetracycline Repressor, domain 2"/>
    <property type="match status" value="1"/>
</dbReference>
<dbReference type="InterPro" id="IPR013570">
    <property type="entry name" value="Tscrpt_reg_YsiA_C"/>
</dbReference>
<keyword evidence="1 2" id="KW-0238">DNA-binding</keyword>
<dbReference type="Pfam" id="PF00440">
    <property type="entry name" value="TetR_N"/>
    <property type="match status" value="1"/>
</dbReference>
<evidence type="ECO:0000313" key="5">
    <source>
        <dbReference type="Proteomes" id="UP001519343"/>
    </source>
</evidence>
<comment type="caution">
    <text evidence="4">The sequence shown here is derived from an EMBL/GenBank/DDBJ whole genome shotgun (WGS) entry which is preliminary data.</text>
</comment>
<dbReference type="Proteomes" id="UP001519343">
    <property type="component" value="Unassembled WGS sequence"/>
</dbReference>
<dbReference type="PANTHER" id="PTHR30328:SF54">
    <property type="entry name" value="HTH-TYPE TRANSCRIPTIONAL REPRESSOR SCO4008"/>
    <property type="match status" value="1"/>
</dbReference>
<keyword evidence="5" id="KW-1185">Reference proteome</keyword>
<dbReference type="InterPro" id="IPR036271">
    <property type="entry name" value="Tet_transcr_reg_TetR-rel_C_sf"/>
</dbReference>
<gene>
    <name evidence="4" type="ORF">J2Z37_000341</name>
</gene>
<proteinExistence type="predicted"/>
<dbReference type="InterPro" id="IPR009057">
    <property type="entry name" value="Homeodomain-like_sf"/>
</dbReference>
<evidence type="ECO:0000256" key="1">
    <source>
        <dbReference type="ARBA" id="ARBA00023125"/>
    </source>
</evidence>
<feature type="DNA-binding region" description="H-T-H motif" evidence="2">
    <location>
        <begin position="29"/>
        <end position="48"/>
    </location>
</feature>
<dbReference type="Gene3D" id="1.10.10.60">
    <property type="entry name" value="Homeodomain-like"/>
    <property type="match status" value="1"/>
</dbReference>
<dbReference type="Pfam" id="PF08359">
    <property type="entry name" value="TetR_C_4"/>
    <property type="match status" value="1"/>
</dbReference>
<dbReference type="PANTHER" id="PTHR30328">
    <property type="entry name" value="TRANSCRIPTIONAL REPRESSOR"/>
    <property type="match status" value="1"/>
</dbReference>
<accession>A0ABS4GJC5</accession>
<dbReference type="RefSeq" id="WP_209808282.1">
    <property type="nucleotide sequence ID" value="NZ_JAGGKT010000001.1"/>
</dbReference>
<evidence type="ECO:0000313" key="4">
    <source>
        <dbReference type="EMBL" id="MBP1930354.1"/>
    </source>
</evidence>
<dbReference type="SUPFAM" id="SSF46689">
    <property type="entry name" value="Homeodomain-like"/>
    <property type="match status" value="1"/>
</dbReference>
<dbReference type="InterPro" id="IPR001647">
    <property type="entry name" value="HTH_TetR"/>
</dbReference>
<name>A0ABS4GJC5_9BACL</name>
<evidence type="ECO:0000256" key="2">
    <source>
        <dbReference type="PROSITE-ProRule" id="PRU00335"/>
    </source>
</evidence>
<sequence length="197" mass="22741">MAKKTGEKYQAIIEAAVKVIAEHGYHNAQVSKIAKEANVADGTIYLYFKNKEDLLISLFHQKMGEWIMVTKEAIEQAKTAPEKLLTLIHTHFYHLSTHLNFAYVTQVEMRQSNPRIREGVRRSVKSYLNLIDEVIELGMKEGVFRSDIQLFTIRKMVFGTLDEAVTAWLMNDRKYELMNQVIPIHTLFINGLKADKQ</sequence>
<evidence type="ECO:0000259" key="3">
    <source>
        <dbReference type="PROSITE" id="PS50977"/>
    </source>
</evidence>